<protein>
    <submittedName>
        <fullName evidence="5">Putative E3 ubiquitin-protein ligase HERC1</fullName>
    </submittedName>
</protein>
<dbReference type="PROSITE" id="PS50012">
    <property type="entry name" value="RCC1_3"/>
    <property type="match status" value="7"/>
</dbReference>
<evidence type="ECO:0000256" key="2">
    <source>
        <dbReference type="PROSITE-ProRule" id="PRU00235"/>
    </source>
</evidence>
<dbReference type="PANTHER" id="PTHR22872">
    <property type="entry name" value="BTK-BINDING PROTEIN-RELATED"/>
    <property type="match status" value="1"/>
</dbReference>
<feature type="repeat" description="RCC1" evidence="2">
    <location>
        <begin position="6"/>
        <end position="58"/>
    </location>
</feature>
<dbReference type="InterPro" id="IPR058923">
    <property type="entry name" value="RCC1-like_dom"/>
</dbReference>
<keyword evidence="1" id="KW-0677">Repeat</keyword>
<keyword evidence="3" id="KW-0175">Coiled coil</keyword>
<dbReference type="Pfam" id="PF00415">
    <property type="entry name" value="RCC1"/>
    <property type="match status" value="3"/>
</dbReference>
<dbReference type="EMBL" id="NBIV01000002">
    <property type="protein sequence ID" value="PXF49731.1"/>
    <property type="molecule type" value="Genomic_DNA"/>
</dbReference>
<dbReference type="Proteomes" id="UP000247409">
    <property type="component" value="Unassembled WGS sequence"/>
</dbReference>
<feature type="coiled-coil region" evidence="3">
    <location>
        <begin position="419"/>
        <end position="446"/>
    </location>
</feature>
<feature type="domain" description="RCC1-like" evidence="4">
    <location>
        <begin position="4"/>
        <end position="211"/>
    </location>
</feature>
<dbReference type="STRING" id="448386.A0A2V3J5N7"/>
<feature type="repeat" description="RCC1" evidence="2">
    <location>
        <begin position="129"/>
        <end position="180"/>
    </location>
</feature>
<organism evidence="5 6">
    <name type="scientific">Gracilariopsis chorda</name>
    <dbReference type="NCBI Taxonomy" id="448386"/>
    <lineage>
        <taxon>Eukaryota</taxon>
        <taxon>Rhodophyta</taxon>
        <taxon>Florideophyceae</taxon>
        <taxon>Rhodymeniophycidae</taxon>
        <taxon>Gracilariales</taxon>
        <taxon>Gracilariaceae</taxon>
        <taxon>Gracilariopsis</taxon>
    </lineage>
</organism>
<dbReference type="SUPFAM" id="SSF50985">
    <property type="entry name" value="RCC1/BLIP-II"/>
    <property type="match status" value="1"/>
</dbReference>
<evidence type="ECO:0000256" key="1">
    <source>
        <dbReference type="ARBA" id="ARBA00022737"/>
    </source>
</evidence>
<evidence type="ECO:0000259" key="4">
    <source>
        <dbReference type="Pfam" id="PF25390"/>
    </source>
</evidence>
<gene>
    <name evidence="5" type="ORF">BWQ96_00383</name>
</gene>
<dbReference type="OrthoDB" id="8068875at2759"/>
<feature type="repeat" description="RCC1" evidence="2">
    <location>
        <begin position="181"/>
        <end position="232"/>
    </location>
</feature>
<dbReference type="AlphaFoldDB" id="A0A2V3J5N7"/>
<dbReference type="PRINTS" id="PR00633">
    <property type="entry name" value="RCCNDNSATION"/>
</dbReference>
<name>A0A2V3J5N7_9FLOR</name>
<reference evidence="5 6" key="1">
    <citation type="journal article" date="2018" name="Mol. Biol. Evol.">
        <title>Analysis of the draft genome of the red seaweed Gracilariopsis chorda provides insights into genome size evolution in Rhodophyta.</title>
        <authorList>
            <person name="Lee J."/>
            <person name="Yang E.C."/>
            <person name="Graf L."/>
            <person name="Yang J.H."/>
            <person name="Qiu H."/>
            <person name="Zel Zion U."/>
            <person name="Chan C.X."/>
            <person name="Stephens T.G."/>
            <person name="Weber A.P.M."/>
            <person name="Boo G.H."/>
            <person name="Boo S.M."/>
            <person name="Kim K.M."/>
            <person name="Shin Y."/>
            <person name="Jung M."/>
            <person name="Lee S.J."/>
            <person name="Yim H.S."/>
            <person name="Lee J.H."/>
            <person name="Bhattacharya D."/>
            <person name="Yoon H.S."/>
        </authorList>
    </citation>
    <scope>NUCLEOTIDE SEQUENCE [LARGE SCALE GENOMIC DNA]</scope>
    <source>
        <strain evidence="5 6">SKKU-2015</strain>
        <tissue evidence="5">Whole body</tissue>
    </source>
</reference>
<evidence type="ECO:0000256" key="3">
    <source>
        <dbReference type="SAM" id="Coils"/>
    </source>
</evidence>
<dbReference type="PANTHER" id="PTHR22872:SF2">
    <property type="entry name" value="INHIBITOR OF BRUTON TYROSINE KINASE"/>
    <property type="match status" value="1"/>
</dbReference>
<evidence type="ECO:0000313" key="6">
    <source>
        <dbReference type="Proteomes" id="UP000247409"/>
    </source>
</evidence>
<keyword evidence="6" id="KW-1185">Reference proteome</keyword>
<dbReference type="InterPro" id="IPR000408">
    <property type="entry name" value="Reg_chr_condens"/>
</dbReference>
<feature type="repeat" description="RCC1" evidence="2">
    <location>
        <begin position="233"/>
        <end position="285"/>
    </location>
</feature>
<dbReference type="InterPro" id="IPR009091">
    <property type="entry name" value="RCC1/BLIP-II"/>
</dbReference>
<evidence type="ECO:0000313" key="5">
    <source>
        <dbReference type="EMBL" id="PXF49731.1"/>
    </source>
</evidence>
<feature type="repeat" description="RCC1" evidence="2">
    <location>
        <begin position="338"/>
        <end position="389"/>
    </location>
</feature>
<comment type="caution">
    <text evidence="5">The sequence shown here is derived from an EMBL/GenBank/DDBJ whole genome shotgun (WGS) entry which is preliminary data.</text>
</comment>
<sequence>MAAAESTVWTWGRAKNYRLGRAFVGTDARVPEKVSGFEGVAVRQAACGGGHTAVVLADNRLFVFGYSQYGQLGLGDRVDMCDATQVILIPPASVKKAEAAISKEGASSSLPVAEVYCGRYHTIARTTTGLVFTWGGGKNGRLGHGDEKIRAQPTCVESLISHNAIAITAGYHNNLVLTEDGEVWSWGWGAHGQLGLGDTKDRDIPTAIPELSHESVCFLSCGDRHSFAITRDGRVFGWGSNEFGQLGCGKKGDTVLRPKLIEGLQGLKVIAISSGDRHSAAVTNTGAVYTWGCGSDGQCGHADFRDVVRPKLVEALVDQFVVDVKCGHNFTMVMNADHEVFAWGNNTYGQLGNDGNGKSDMPVKVIINTTARVSCFSCAHFHCIMWMEVPETSSTPAMLSTTRFENASAIDTTKEGDTVDESRRQVEEARERLAALLETYMERQKDCRVTIEALRMNENLEHNDISAALPF</sequence>
<dbReference type="Gene3D" id="2.130.10.30">
    <property type="entry name" value="Regulator of chromosome condensation 1/beta-lactamase-inhibitor protein II"/>
    <property type="match status" value="3"/>
</dbReference>
<accession>A0A2V3J5N7</accession>
<feature type="repeat" description="RCC1" evidence="2">
    <location>
        <begin position="59"/>
        <end position="128"/>
    </location>
</feature>
<proteinExistence type="predicted"/>
<dbReference type="Pfam" id="PF25390">
    <property type="entry name" value="WD40_RLD"/>
    <property type="match status" value="1"/>
</dbReference>
<dbReference type="InterPro" id="IPR051625">
    <property type="entry name" value="Signaling_Regulatory_Domain"/>
</dbReference>
<feature type="repeat" description="RCC1" evidence="2">
    <location>
        <begin position="286"/>
        <end position="337"/>
    </location>
</feature>
<dbReference type="PROSITE" id="PS00626">
    <property type="entry name" value="RCC1_2"/>
    <property type="match status" value="3"/>
</dbReference>